<feature type="compositionally biased region" description="Low complexity" evidence="1">
    <location>
        <begin position="208"/>
        <end position="218"/>
    </location>
</feature>
<dbReference type="Pfam" id="PF05170">
    <property type="entry name" value="AsmA"/>
    <property type="match status" value="1"/>
</dbReference>
<sequence>MAGRSRIRKWLAWIAGALLALVALAVLALALFDWNRARPFIDDKVSQALGRPFTIAGDLSVDWRRDRDAGGLAALVPWPEFTARDIRIGNPDWAAQPQFARLDALRFRLAPLALLAHRVEVPMLQLVQPAVDLERDAQGRATWDFALPQGGAPSAWKLDLRRIGFDRGRIALDDALGQVKLAVEVTPLAGPIPYDQLVAQASDEARADASQSAGAAAGKTLAGQAPRDERVGNARGDLRYLFGWTAQGSYKGAPVKGSGRTGGMLALQDASQPFPLQARVRIGDSRIALVGTLTDPLHLGALDVRLWFAGSSMAKLYAITGVTLPDTPPFATEGHLTAQLRRGGSRYGYHGFRGRVGGSDLAGDLDYVTGGARPKLSGKVQSRLLRFADLAPLIGADSNAQKQQRGDATPQPADKVLPVEPFRTERWRAMDADVAYAAARIVHGEGSVPVEALDTHLTLDDGVLALSPLRLGLAGGTVDGRVRLDGSAAPMRGALQLHARHLKLKRLFPTFQPMQTSLGEINGSADLKAQGNSVAALLGSADGGLKLLMNDGAISRNLLETAGLNVGNIVLGKLFGDRTVKINCAATDLAAENGRFATRLFVFDTDDAEIDVDGTVDFASEKLDLDVQPHTKGFRVLSLRSPLYVRGTLKKPDVGVHAGPLLARGAGAVALGVAAAPAAALLAMVAPSHGDGDDGTCRKVLAKMRR</sequence>
<evidence type="ECO:0000256" key="1">
    <source>
        <dbReference type="SAM" id="MobiDB-lite"/>
    </source>
</evidence>
<feature type="region of interest" description="Disordered" evidence="1">
    <location>
        <begin position="203"/>
        <end position="229"/>
    </location>
</feature>
<proteinExistence type="predicted"/>
<evidence type="ECO:0000313" key="4">
    <source>
        <dbReference type="Proteomes" id="UP000245812"/>
    </source>
</evidence>
<dbReference type="EMBL" id="QGHC01000003">
    <property type="protein sequence ID" value="PWK91966.1"/>
    <property type="molecule type" value="Genomic_DNA"/>
</dbReference>
<dbReference type="PANTHER" id="PTHR30441">
    <property type="entry name" value="DUF748 DOMAIN-CONTAINING PROTEIN"/>
    <property type="match status" value="1"/>
</dbReference>
<feature type="domain" description="AsmA" evidence="2">
    <location>
        <begin position="6"/>
        <end position="599"/>
    </location>
</feature>
<name>A0A316IH21_9GAMM</name>
<dbReference type="GO" id="GO:0005886">
    <property type="term" value="C:plasma membrane"/>
    <property type="evidence" value="ECO:0007669"/>
    <property type="project" value="TreeGrafter"/>
</dbReference>
<comment type="caution">
    <text evidence="3">The sequence shown here is derived from an EMBL/GenBank/DDBJ whole genome shotgun (WGS) entry which is preliminary data.</text>
</comment>
<organism evidence="3 4">
    <name type="scientific">Fulvimonas soli</name>
    <dbReference type="NCBI Taxonomy" id="155197"/>
    <lineage>
        <taxon>Bacteria</taxon>
        <taxon>Pseudomonadati</taxon>
        <taxon>Pseudomonadota</taxon>
        <taxon>Gammaproteobacteria</taxon>
        <taxon>Lysobacterales</taxon>
        <taxon>Rhodanobacteraceae</taxon>
        <taxon>Fulvimonas</taxon>
    </lineage>
</organism>
<gene>
    <name evidence="3" type="ORF">C7456_10385</name>
</gene>
<dbReference type="InterPro" id="IPR007844">
    <property type="entry name" value="AsmA"/>
</dbReference>
<protein>
    <recommendedName>
        <fullName evidence="2">AsmA domain-containing protein</fullName>
    </recommendedName>
</protein>
<dbReference type="OrthoDB" id="5749006at2"/>
<evidence type="ECO:0000259" key="2">
    <source>
        <dbReference type="Pfam" id="PF05170"/>
    </source>
</evidence>
<accession>A0A316IH21</accession>
<dbReference type="Proteomes" id="UP000245812">
    <property type="component" value="Unassembled WGS sequence"/>
</dbReference>
<dbReference type="InterPro" id="IPR052894">
    <property type="entry name" value="AsmA-related"/>
</dbReference>
<reference evidence="3 4" key="1">
    <citation type="submission" date="2018-05" db="EMBL/GenBank/DDBJ databases">
        <title>Genomic Encyclopedia of Type Strains, Phase IV (KMG-IV): sequencing the most valuable type-strain genomes for metagenomic binning, comparative biology and taxonomic classification.</title>
        <authorList>
            <person name="Goeker M."/>
        </authorList>
    </citation>
    <scope>NUCLEOTIDE SEQUENCE [LARGE SCALE GENOMIC DNA]</scope>
    <source>
        <strain evidence="3 4">DSM 14263</strain>
    </source>
</reference>
<keyword evidence="4" id="KW-1185">Reference proteome</keyword>
<dbReference type="PANTHER" id="PTHR30441:SF9">
    <property type="entry name" value="ASMA FAMILY PROTEIN YHJG"/>
    <property type="match status" value="1"/>
</dbReference>
<dbReference type="AlphaFoldDB" id="A0A316IH21"/>
<dbReference type="RefSeq" id="WP_109722554.1">
    <property type="nucleotide sequence ID" value="NZ_MSZV01000143.1"/>
</dbReference>
<evidence type="ECO:0000313" key="3">
    <source>
        <dbReference type="EMBL" id="PWK91966.1"/>
    </source>
</evidence>
<dbReference type="GO" id="GO:0090313">
    <property type="term" value="P:regulation of protein targeting to membrane"/>
    <property type="evidence" value="ECO:0007669"/>
    <property type="project" value="TreeGrafter"/>
</dbReference>